<organism evidence="2 3">
    <name type="scientific">Cnephaeus nilssonii</name>
    <name type="common">Northern bat</name>
    <name type="synonym">Eptesicus nilssonii</name>
    <dbReference type="NCBI Taxonomy" id="3371016"/>
    <lineage>
        <taxon>Eukaryota</taxon>
        <taxon>Metazoa</taxon>
        <taxon>Chordata</taxon>
        <taxon>Craniata</taxon>
        <taxon>Vertebrata</taxon>
        <taxon>Euteleostomi</taxon>
        <taxon>Mammalia</taxon>
        <taxon>Eutheria</taxon>
        <taxon>Laurasiatheria</taxon>
        <taxon>Chiroptera</taxon>
        <taxon>Yangochiroptera</taxon>
        <taxon>Vespertilionidae</taxon>
        <taxon>Cnephaeus</taxon>
    </lineage>
</organism>
<evidence type="ECO:0000256" key="1">
    <source>
        <dbReference type="SAM" id="MobiDB-lite"/>
    </source>
</evidence>
<name>A0AA40I460_CNENI</name>
<protein>
    <submittedName>
        <fullName evidence="2">Uncharacterized protein</fullName>
    </submittedName>
</protein>
<sequence length="138" mass="15252">MGQVQKVTRTQSPGSLAPDKCRNRREGGAQGEPGTQLPDPVVRRNAEGAERARPKNGRERRGTCLAADTLFRFAVPLVSGQCFPESQRPYLFAPCPASRCVLEAQRRRRLRLCCSALRSDRSGQKIISKDILALTCDL</sequence>
<dbReference type="AlphaFoldDB" id="A0AA40I460"/>
<reference evidence="2" key="1">
    <citation type="submission" date="2023-06" db="EMBL/GenBank/DDBJ databases">
        <title>Reference genome for the Northern bat (Eptesicus nilssonii), a most northern bat species.</title>
        <authorList>
            <person name="Laine V.N."/>
            <person name="Pulliainen A.T."/>
            <person name="Lilley T.M."/>
        </authorList>
    </citation>
    <scope>NUCLEOTIDE SEQUENCE</scope>
    <source>
        <strain evidence="2">BLF_Eptnil</strain>
        <tissue evidence="2">Kidney</tissue>
    </source>
</reference>
<evidence type="ECO:0000313" key="2">
    <source>
        <dbReference type="EMBL" id="KAK1342170.1"/>
    </source>
</evidence>
<feature type="compositionally biased region" description="Basic and acidic residues" evidence="1">
    <location>
        <begin position="41"/>
        <end position="60"/>
    </location>
</feature>
<dbReference type="EMBL" id="JAULJE010000006">
    <property type="protein sequence ID" value="KAK1342170.1"/>
    <property type="molecule type" value="Genomic_DNA"/>
</dbReference>
<dbReference type="Proteomes" id="UP001177744">
    <property type="component" value="Unassembled WGS sequence"/>
</dbReference>
<accession>A0AA40I460</accession>
<feature type="compositionally biased region" description="Polar residues" evidence="1">
    <location>
        <begin position="1"/>
        <end position="14"/>
    </location>
</feature>
<gene>
    <name evidence="2" type="ORF">QTO34_016927</name>
</gene>
<evidence type="ECO:0000313" key="3">
    <source>
        <dbReference type="Proteomes" id="UP001177744"/>
    </source>
</evidence>
<keyword evidence="3" id="KW-1185">Reference proteome</keyword>
<comment type="caution">
    <text evidence="2">The sequence shown here is derived from an EMBL/GenBank/DDBJ whole genome shotgun (WGS) entry which is preliminary data.</text>
</comment>
<proteinExistence type="predicted"/>
<feature type="region of interest" description="Disordered" evidence="1">
    <location>
        <begin position="1"/>
        <end position="60"/>
    </location>
</feature>